<dbReference type="AlphaFoldDB" id="A0A3P6BZ87"/>
<organism evidence="1">
    <name type="scientific">Brassica campestris</name>
    <name type="common">Field mustard</name>
    <dbReference type="NCBI Taxonomy" id="3711"/>
    <lineage>
        <taxon>Eukaryota</taxon>
        <taxon>Viridiplantae</taxon>
        <taxon>Streptophyta</taxon>
        <taxon>Embryophyta</taxon>
        <taxon>Tracheophyta</taxon>
        <taxon>Spermatophyta</taxon>
        <taxon>Magnoliopsida</taxon>
        <taxon>eudicotyledons</taxon>
        <taxon>Gunneridae</taxon>
        <taxon>Pentapetalae</taxon>
        <taxon>rosids</taxon>
        <taxon>malvids</taxon>
        <taxon>Brassicales</taxon>
        <taxon>Brassicaceae</taxon>
        <taxon>Brassiceae</taxon>
        <taxon>Brassica</taxon>
    </lineage>
</organism>
<evidence type="ECO:0000313" key="1">
    <source>
        <dbReference type="EMBL" id="VDD02611.1"/>
    </source>
</evidence>
<dbReference type="EMBL" id="LR031575">
    <property type="protein sequence ID" value="VDD02611.1"/>
    <property type="molecule type" value="Genomic_DNA"/>
</dbReference>
<sequence>METTKVAEAYEIVVAMKIASGASGKHLYDFFCK</sequence>
<gene>
    <name evidence="1" type="ORF">BRAA08T32088Z</name>
</gene>
<name>A0A3P6BZ87_BRACM</name>
<proteinExistence type="predicted"/>
<protein>
    <submittedName>
        <fullName evidence="1">Uncharacterized protein</fullName>
    </submittedName>
</protein>
<reference evidence="1" key="1">
    <citation type="submission" date="2018-11" db="EMBL/GenBank/DDBJ databases">
        <authorList>
            <consortium name="Genoscope - CEA"/>
            <person name="William W."/>
        </authorList>
    </citation>
    <scope>NUCLEOTIDE SEQUENCE</scope>
</reference>
<accession>A0A3P6BZ87</accession>